<reference evidence="1 2" key="1">
    <citation type="submission" date="2018-08" db="EMBL/GenBank/DDBJ databases">
        <title>A genome reference for cultivated species of the human gut microbiota.</title>
        <authorList>
            <person name="Zou Y."/>
            <person name="Xue W."/>
            <person name="Luo G."/>
        </authorList>
    </citation>
    <scope>NUCLEOTIDE SEQUENCE [LARGE SCALE GENOMIC DNA]</scope>
    <source>
        <strain evidence="1 2">OM02-12</strain>
    </source>
</reference>
<gene>
    <name evidence="1" type="ORF">DXB12_14220</name>
</gene>
<evidence type="ECO:0000313" key="2">
    <source>
        <dbReference type="Proteomes" id="UP000261055"/>
    </source>
</evidence>
<proteinExistence type="predicted"/>
<name>A0A3E5GQR9_9FIRM</name>
<accession>A0A3E5GQR9</accession>
<dbReference type="Proteomes" id="UP000261055">
    <property type="component" value="Unassembled WGS sequence"/>
</dbReference>
<comment type="caution">
    <text evidence="1">The sequence shown here is derived from an EMBL/GenBank/DDBJ whole genome shotgun (WGS) entry which is preliminary data.</text>
</comment>
<sequence length="69" mass="7747">MDNEKIEKSCATCEFNFGNVCAGYGTRTDNGRETYGMPMEEAEKMFPTGCVDYGISLEAFIEQEKMNGR</sequence>
<dbReference type="AlphaFoldDB" id="A0A3E5GQR9"/>
<protein>
    <submittedName>
        <fullName evidence="1">Uncharacterized protein</fullName>
    </submittedName>
</protein>
<dbReference type="EMBL" id="QSVQ01000021">
    <property type="protein sequence ID" value="RGO47462.1"/>
    <property type="molecule type" value="Genomic_DNA"/>
</dbReference>
<dbReference type="RefSeq" id="WP_117614126.1">
    <property type="nucleotide sequence ID" value="NZ_QSVQ01000021.1"/>
</dbReference>
<keyword evidence="2" id="KW-1185">Reference proteome</keyword>
<evidence type="ECO:0000313" key="1">
    <source>
        <dbReference type="EMBL" id="RGO47462.1"/>
    </source>
</evidence>
<organism evidence="1 2">
    <name type="scientific">Dorea formicigenerans</name>
    <dbReference type="NCBI Taxonomy" id="39486"/>
    <lineage>
        <taxon>Bacteria</taxon>
        <taxon>Bacillati</taxon>
        <taxon>Bacillota</taxon>
        <taxon>Clostridia</taxon>
        <taxon>Lachnospirales</taxon>
        <taxon>Lachnospiraceae</taxon>
        <taxon>Dorea</taxon>
    </lineage>
</organism>